<comment type="subunit">
    <text evidence="13">CAMK2 is composed of four different chains: alpha, beta, gamma, and delta. The different isoforms assemble into homo- or heteromultimeric holoenzymes composed of 8 to 12 subunits.</text>
</comment>
<evidence type="ECO:0000256" key="2">
    <source>
        <dbReference type="ARBA" id="ARBA00012434"/>
    </source>
</evidence>
<reference evidence="17" key="1">
    <citation type="submission" date="2025-08" db="UniProtKB">
        <authorList>
            <consortium name="RefSeq"/>
        </authorList>
    </citation>
    <scope>IDENTIFICATION</scope>
    <source>
        <tissue evidence="17">Muscle</tissue>
    </source>
</reference>
<dbReference type="GO" id="GO:0005516">
    <property type="term" value="F:calmodulin binding"/>
    <property type="evidence" value="ECO:0007669"/>
    <property type="project" value="UniProtKB-KW"/>
</dbReference>
<keyword evidence="3" id="KW-0723">Serine/threonine-protein kinase</keyword>
<gene>
    <name evidence="17" type="primary">camk2g1</name>
</gene>
<keyword evidence="7 17" id="KW-0418">Kinase</keyword>
<dbReference type="AlphaFoldDB" id="A0A9Q9YPC6"/>
<dbReference type="GeneID" id="109055875"/>
<dbReference type="EC" id="2.7.11.17" evidence="2"/>
<dbReference type="GO" id="GO:0004683">
    <property type="term" value="F:calcium/calmodulin-dependent protein kinase activity"/>
    <property type="evidence" value="ECO:0007669"/>
    <property type="project" value="UniProtKB-EC"/>
</dbReference>
<dbReference type="InterPro" id="IPR008271">
    <property type="entry name" value="Ser/Thr_kinase_AS"/>
</dbReference>
<evidence type="ECO:0000256" key="11">
    <source>
        <dbReference type="ARBA" id="ARBA00047430"/>
    </source>
</evidence>
<comment type="similarity">
    <text evidence="1">Belongs to the protein kinase superfamily. CAMK Ser/Thr protein kinase family. CaMK subfamily.</text>
</comment>
<comment type="catalytic activity">
    <reaction evidence="11">
        <text>L-seryl-[protein] + ATP = O-phospho-L-seryl-[protein] + ADP + H(+)</text>
        <dbReference type="Rhea" id="RHEA:17989"/>
        <dbReference type="Rhea" id="RHEA-COMP:9863"/>
        <dbReference type="Rhea" id="RHEA-COMP:11604"/>
        <dbReference type="ChEBI" id="CHEBI:15378"/>
        <dbReference type="ChEBI" id="CHEBI:29999"/>
        <dbReference type="ChEBI" id="CHEBI:30616"/>
        <dbReference type="ChEBI" id="CHEBI:83421"/>
        <dbReference type="ChEBI" id="CHEBI:456216"/>
        <dbReference type="EC" id="2.7.11.17"/>
    </reaction>
</comment>
<name>A0A9Q9YPC6_CYPCA</name>
<dbReference type="Pfam" id="PF08332">
    <property type="entry name" value="CaMKII_AD"/>
    <property type="match status" value="1"/>
</dbReference>
<dbReference type="FunFam" id="3.10.450.50:FF:000001">
    <property type="entry name" value="calcium/calmodulin-dependent protein kinase type II subunit gamma isoform X1"/>
    <property type="match status" value="1"/>
</dbReference>
<dbReference type="PROSITE" id="PS00107">
    <property type="entry name" value="PROTEIN_KINASE_ATP"/>
    <property type="match status" value="1"/>
</dbReference>
<evidence type="ECO:0000256" key="3">
    <source>
        <dbReference type="ARBA" id="ARBA00022527"/>
    </source>
</evidence>
<evidence type="ECO:0000256" key="13">
    <source>
        <dbReference type="ARBA" id="ARBA00064333"/>
    </source>
</evidence>
<dbReference type="FunFam" id="3.30.200.20:FF:000002">
    <property type="entry name" value="Calcium/calmodulin-dependent protein kinase type II subunit delta isoform 2"/>
    <property type="match status" value="1"/>
</dbReference>
<evidence type="ECO:0000256" key="7">
    <source>
        <dbReference type="ARBA" id="ARBA00022777"/>
    </source>
</evidence>
<feature type="binding site" evidence="14">
    <location>
        <position position="64"/>
    </location>
    <ligand>
        <name>ATP</name>
        <dbReference type="ChEBI" id="CHEBI:30616"/>
    </ligand>
</feature>
<dbReference type="PANTHER" id="PTHR24347">
    <property type="entry name" value="SERINE/THREONINE-PROTEIN KINASE"/>
    <property type="match status" value="1"/>
</dbReference>
<evidence type="ECO:0000256" key="14">
    <source>
        <dbReference type="PROSITE-ProRule" id="PRU10141"/>
    </source>
</evidence>
<evidence type="ECO:0000256" key="8">
    <source>
        <dbReference type="ARBA" id="ARBA00022840"/>
    </source>
</evidence>
<dbReference type="GO" id="GO:0005524">
    <property type="term" value="F:ATP binding"/>
    <property type="evidence" value="ECO:0007669"/>
    <property type="project" value="UniProtKB-UniRule"/>
</dbReference>
<evidence type="ECO:0000256" key="10">
    <source>
        <dbReference type="ARBA" id="ARBA00047307"/>
    </source>
</evidence>
<keyword evidence="5" id="KW-0808">Transferase</keyword>
<evidence type="ECO:0000256" key="4">
    <source>
        <dbReference type="ARBA" id="ARBA00022553"/>
    </source>
</evidence>
<feature type="region of interest" description="Disordered" evidence="15">
    <location>
        <begin position="378"/>
        <end position="403"/>
    </location>
</feature>
<dbReference type="FunFam" id="1.10.510.10:FF:000001">
    <property type="entry name" value="Calcium/calmodulin-dependent protein kinase type II subunit delta"/>
    <property type="match status" value="1"/>
</dbReference>
<evidence type="ECO:0000256" key="5">
    <source>
        <dbReference type="ARBA" id="ARBA00022679"/>
    </source>
</evidence>
<evidence type="ECO:0000256" key="1">
    <source>
        <dbReference type="ARBA" id="ARBA00005354"/>
    </source>
</evidence>
<organism evidence="17">
    <name type="scientific">Cyprinus carpio</name>
    <name type="common">Common carp</name>
    <dbReference type="NCBI Taxonomy" id="7962"/>
    <lineage>
        <taxon>Eukaryota</taxon>
        <taxon>Metazoa</taxon>
        <taxon>Chordata</taxon>
        <taxon>Craniata</taxon>
        <taxon>Vertebrata</taxon>
        <taxon>Euteleostomi</taxon>
        <taxon>Actinopterygii</taxon>
        <taxon>Neopterygii</taxon>
        <taxon>Teleostei</taxon>
        <taxon>Ostariophysi</taxon>
        <taxon>Cypriniformes</taxon>
        <taxon>Cyprinidae</taxon>
        <taxon>Cyprininae</taxon>
        <taxon>Cyprinus</taxon>
    </lineage>
</organism>
<dbReference type="GO" id="GO:0043226">
    <property type="term" value="C:organelle"/>
    <property type="evidence" value="ECO:0007669"/>
    <property type="project" value="UniProtKB-ARBA"/>
</dbReference>
<dbReference type="InterPro" id="IPR017441">
    <property type="entry name" value="Protein_kinase_ATP_BS"/>
</dbReference>
<proteinExistence type="inferred from homology"/>
<dbReference type="Pfam" id="PF00069">
    <property type="entry name" value="Pkinase"/>
    <property type="match status" value="1"/>
</dbReference>
<dbReference type="RefSeq" id="XP_042623925.1">
    <property type="nucleotide sequence ID" value="XM_042767991.1"/>
</dbReference>
<evidence type="ECO:0000313" key="17">
    <source>
        <dbReference type="RefSeq" id="XP_042623925.1"/>
    </source>
</evidence>
<keyword evidence="4" id="KW-0597">Phosphoprotein</keyword>
<dbReference type="Proteomes" id="UP001155660">
    <property type="component" value="Chromosome A12"/>
</dbReference>
<dbReference type="PROSITE" id="PS00108">
    <property type="entry name" value="PROTEIN_KINASE_ST"/>
    <property type="match status" value="1"/>
</dbReference>
<evidence type="ECO:0000256" key="6">
    <source>
        <dbReference type="ARBA" id="ARBA00022741"/>
    </source>
</evidence>
<keyword evidence="6 14" id="KW-0547">Nucleotide-binding</keyword>
<dbReference type="SMART" id="SM00220">
    <property type="entry name" value="S_TKc"/>
    <property type="match status" value="1"/>
</dbReference>
<dbReference type="CDD" id="cd14086">
    <property type="entry name" value="STKc_CaMKII"/>
    <property type="match status" value="1"/>
</dbReference>
<evidence type="ECO:0000256" key="9">
    <source>
        <dbReference type="ARBA" id="ARBA00022860"/>
    </source>
</evidence>
<feature type="domain" description="Protein kinase" evidence="16">
    <location>
        <begin position="35"/>
        <end position="293"/>
    </location>
</feature>
<evidence type="ECO:0000256" key="15">
    <source>
        <dbReference type="SAM" id="MobiDB-lite"/>
    </source>
</evidence>
<dbReference type="InterPro" id="IPR013543">
    <property type="entry name" value="Ca/CaM-dep_prot_kinase-assoc"/>
</dbReference>
<keyword evidence="9" id="KW-0112">Calmodulin-binding</keyword>
<sequence>MRFSSRNLNRSSRGIDPPPHNMATIVTSTRFTDEYQLYEELGKGAFSVVRRCVKKSTGQEYAAKIINTKKLSARDHQKLEREARICRLLKHPNIVRLHESISEEGFHYLVFDLVTGGELFEDIVAREYYSEADASQCINQILESVNHIHQHDIVHRDLKPENLLLASKMKGAAVKLADFGLAIEVQGDQQAWFGFAGTPGYLSPEVLRKDPYGKPVDIWACGVILYILLVGYPPFWDEDQHKLYQQIKAGAYDFPSPEWDTVTPEAKNLINQMLTINPAKRITAEQALKHPWVCQRSTVASMMHRQETVECLRKFNARRKLKGAILTTMLVSRNFSVGRQHTSPAAPTTSTAALAQEACKSLLNKKADGVKEPQTTVVHNTVDGPKGSTESCNTNEEEDMKGRKARKQEIIKITEQLIEAVNNGDFEAYTRICDPGLTSFEPEALGNLVEGMDFHKFYFEHLLSKNNKPVHTTILNPHVHLIGEDAACIAYIRLTQYIDSQGRPRSCQSEETRVWHRRDAKWLNVHFHCSGAPAAPLQ</sequence>
<comment type="catalytic activity">
    <reaction evidence="10">
        <text>L-threonyl-[protein] + ATP = O-phospho-L-threonyl-[protein] + ADP + H(+)</text>
        <dbReference type="Rhea" id="RHEA:46608"/>
        <dbReference type="Rhea" id="RHEA-COMP:11060"/>
        <dbReference type="Rhea" id="RHEA-COMP:11605"/>
        <dbReference type="ChEBI" id="CHEBI:15378"/>
        <dbReference type="ChEBI" id="CHEBI:30013"/>
        <dbReference type="ChEBI" id="CHEBI:30616"/>
        <dbReference type="ChEBI" id="CHEBI:61977"/>
        <dbReference type="ChEBI" id="CHEBI:456216"/>
        <dbReference type="EC" id="2.7.11.17"/>
    </reaction>
</comment>
<feature type="compositionally biased region" description="Low complexity" evidence="15">
    <location>
        <begin position="1"/>
        <end position="12"/>
    </location>
</feature>
<evidence type="ECO:0000256" key="12">
    <source>
        <dbReference type="ARBA" id="ARBA00056581"/>
    </source>
</evidence>
<dbReference type="InterPro" id="IPR000719">
    <property type="entry name" value="Prot_kinase_dom"/>
</dbReference>
<comment type="function">
    <text evidence="12">CaM-kinase II (CAMK2) is a prominent kinase in the central nervous system.</text>
</comment>
<keyword evidence="8 14" id="KW-0067">ATP-binding</keyword>
<feature type="region of interest" description="Disordered" evidence="15">
    <location>
        <begin position="1"/>
        <end position="22"/>
    </location>
</feature>
<protein>
    <recommendedName>
        <fullName evidence="2">calcium/calmodulin-dependent protein kinase</fullName>
        <ecNumber evidence="2">2.7.11.17</ecNumber>
    </recommendedName>
</protein>
<evidence type="ECO:0000259" key="16">
    <source>
        <dbReference type="PROSITE" id="PS50011"/>
    </source>
</evidence>
<dbReference type="PROSITE" id="PS50011">
    <property type="entry name" value="PROTEIN_KINASE_DOM"/>
    <property type="match status" value="1"/>
</dbReference>
<accession>A0A9Q9YPC6</accession>